<reference evidence="2" key="2">
    <citation type="submission" date="2020-07" db="EMBL/GenBank/DDBJ databases">
        <authorList>
            <person name="Vera ALvarez R."/>
            <person name="Arias-Moreno D.M."/>
            <person name="Jimenez-Jacinto V."/>
            <person name="Jimenez-Bremont J.F."/>
            <person name="Swaminathan K."/>
            <person name="Moose S.P."/>
            <person name="Guerrero-Gonzalez M.L."/>
            <person name="Marino-Ramirez L."/>
            <person name="Landsman D."/>
            <person name="Rodriguez-Kessler M."/>
            <person name="Delgado-Sanchez P."/>
        </authorList>
    </citation>
    <scope>NUCLEOTIDE SEQUENCE</scope>
    <source>
        <tissue evidence="2">Cladode</tissue>
    </source>
</reference>
<protein>
    <recommendedName>
        <fullName evidence="1">FBD domain-containing protein</fullName>
    </recommendedName>
</protein>
<dbReference type="InterPro" id="IPR006566">
    <property type="entry name" value="FBD"/>
</dbReference>
<dbReference type="SMART" id="SM00579">
    <property type="entry name" value="FBD"/>
    <property type="match status" value="1"/>
</dbReference>
<dbReference type="EMBL" id="GISG01132522">
    <property type="protein sequence ID" value="MBA4643241.1"/>
    <property type="molecule type" value="Transcribed_RNA"/>
</dbReference>
<evidence type="ECO:0000313" key="2">
    <source>
        <dbReference type="EMBL" id="MBA4643241.1"/>
    </source>
</evidence>
<evidence type="ECO:0000259" key="1">
    <source>
        <dbReference type="SMART" id="SM00579"/>
    </source>
</evidence>
<dbReference type="SUPFAM" id="SSF52047">
    <property type="entry name" value="RNI-like"/>
    <property type="match status" value="1"/>
</dbReference>
<accession>A0A7C9DHM9</accession>
<name>A0A7C9DHM9_OPUST</name>
<sequence length="178" mass="19966">MKCNVIEGLTNLRKIEMLHLRGNICKLLAASGLDKPFGMTFGNLKMLSLHEVDLSEQLQFSLALNFIQSCPSIQELNIQAATPSGINTAGNNLDNVWNSGNKMVNLQKVRFFNIMGLHSELKLIRILLASAPKLKKFFVSTKKRFSGDRKSRILIKLMKFSRASPEAQLEFVDPPSFV</sequence>
<organism evidence="2">
    <name type="scientific">Opuntia streptacantha</name>
    <name type="common">Prickly pear cactus</name>
    <name type="synonym">Opuntia cardona</name>
    <dbReference type="NCBI Taxonomy" id="393608"/>
    <lineage>
        <taxon>Eukaryota</taxon>
        <taxon>Viridiplantae</taxon>
        <taxon>Streptophyta</taxon>
        <taxon>Embryophyta</taxon>
        <taxon>Tracheophyta</taxon>
        <taxon>Spermatophyta</taxon>
        <taxon>Magnoliopsida</taxon>
        <taxon>eudicotyledons</taxon>
        <taxon>Gunneridae</taxon>
        <taxon>Pentapetalae</taxon>
        <taxon>Caryophyllales</taxon>
        <taxon>Cactineae</taxon>
        <taxon>Cactaceae</taxon>
        <taxon>Opuntioideae</taxon>
        <taxon>Opuntia</taxon>
    </lineage>
</organism>
<proteinExistence type="predicted"/>
<reference evidence="2" key="1">
    <citation type="journal article" date="2013" name="J. Plant Res.">
        <title>Effect of fungi and light on seed germination of three Opuntia species from semiarid lands of central Mexico.</title>
        <authorList>
            <person name="Delgado-Sanchez P."/>
            <person name="Jimenez-Bremont J.F."/>
            <person name="Guerrero-Gonzalez Mde L."/>
            <person name="Flores J."/>
        </authorList>
    </citation>
    <scope>NUCLEOTIDE SEQUENCE</scope>
    <source>
        <tissue evidence="2">Cladode</tissue>
    </source>
</reference>
<dbReference type="AlphaFoldDB" id="A0A7C9DHM9"/>
<feature type="domain" description="FBD" evidence="1">
    <location>
        <begin position="100"/>
        <end position="172"/>
    </location>
</feature>